<keyword evidence="1" id="KW-1133">Transmembrane helix</keyword>
<dbReference type="PANTHER" id="PTHR46873:SF1">
    <property type="entry name" value="EXPRESSED PROTEIN"/>
    <property type="match status" value="1"/>
</dbReference>
<dbReference type="GO" id="GO:0003755">
    <property type="term" value="F:peptidyl-prolyl cis-trans isomerase activity"/>
    <property type="evidence" value="ECO:0007669"/>
    <property type="project" value="InterPro"/>
</dbReference>
<dbReference type="SUPFAM" id="SSF50891">
    <property type="entry name" value="Cyclophilin-like"/>
    <property type="match status" value="1"/>
</dbReference>
<comment type="caution">
    <text evidence="3">The sequence shown here is derived from an EMBL/GenBank/DDBJ whole genome shotgun (WGS) entry which is preliminary data.</text>
</comment>
<name>A0A8X8W8A4_SALSN</name>
<dbReference type="Pfam" id="PF00160">
    <property type="entry name" value="Pro_isomerase"/>
    <property type="match status" value="1"/>
</dbReference>
<proteinExistence type="predicted"/>
<dbReference type="Proteomes" id="UP000298416">
    <property type="component" value="Unassembled WGS sequence"/>
</dbReference>
<dbReference type="InterPro" id="IPR002130">
    <property type="entry name" value="Cyclophilin-type_PPIase_dom"/>
</dbReference>
<dbReference type="PANTHER" id="PTHR46873">
    <property type="entry name" value="EXPRESSED PROTEIN"/>
    <property type="match status" value="1"/>
</dbReference>
<evidence type="ECO:0000256" key="1">
    <source>
        <dbReference type="SAM" id="Phobius"/>
    </source>
</evidence>
<dbReference type="AlphaFoldDB" id="A0A8X8W8A4"/>
<evidence type="ECO:0000259" key="2">
    <source>
        <dbReference type="Pfam" id="PF00160"/>
    </source>
</evidence>
<evidence type="ECO:0000313" key="4">
    <source>
        <dbReference type="Proteomes" id="UP000298416"/>
    </source>
</evidence>
<accession>A0A8X8W8A4</accession>
<gene>
    <name evidence="3" type="ORF">SASPL_151236</name>
</gene>
<dbReference type="Gene3D" id="2.40.100.10">
    <property type="entry name" value="Cyclophilin-like"/>
    <property type="match status" value="1"/>
</dbReference>
<protein>
    <recommendedName>
        <fullName evidence="2">PPIase cyclophilin-type domain-containing protein</fullName>
    </recommendedName>
</protein>
<dbReference type="EMBL" id="PNBA02000020">
    <property type="protein sequence ID" value="KAG6389763.1"/>
    <property type="molecule type" value="Genomic_DNA"/>
</dbReference>
<reference evidence="3" key="2">
    <citation type="submission" date="2020-08" db="EMBL/GenBank/DDBJ databases">
        <title>Plant Genome Project.</title>
        <authorList>
            <person name="Zhang R.-G."/>
        </authorList>
    </citation>
    <scope>NUCLEOTIDE SEQUENCE</scope>
    <source>
        <strain evidence="3">Huo1</strain>
        <tissue evidence="3">Leaf</tissue>
    </source>
</reference>
<feature type="transmembrane region" description="Helical" evidence="1">
    <location>
        <begin position="12"/>
        <end position="33"/>
    </location>
</feature>
<keyword evidence="1" id="KW-0472">Membrane</keyword>
<dbReference type="FunFam" id="2.40.100.10:FF:000086">
    <property type="entry name" value="Predicted protein"/>
    <property type="match status" value="1"/>
</dbReference>
<feature type="domain" description="PPIase cyclophilin-type" evidence="2">
    <location>
        <begin position="215"/>
        <end position="369"/>
    </location>
</feature>
<keyword evidence="1" id="KW-0812">Transmembrane</keyword>
<reference evidence="3" key="1">
    <citation type="submission" date="2018-01" db="EMBL/GenBank/DDBJ databases">
        <authorList>
            <person name="Mao J.F."/>
        </authorList>
    </citation>
    <scope>NUCLEOTIDE SEQUENCE</scope>
    <source>
        <strain evidence="3">Huo1</strain>
        <tissue evidence="3">Leaf</tissue>
    </source>
</reference>
<sequence length="391" mass="43045">MSRKGSEVEPVRFGSMVLLLMGLVSFCMVYIFMATVMSPSSSGDSKVESLGFGDGNSVGGGGNSDAEVSGGGGCCSGIPNLELWGDAVKWGTDFKFNSSEQCCSSCKAMCTGKDGPCLCDSWVFCGNKEACGEKFGEVVWTVLILDWLLFHELLCWLKKQKDVLLPEKQDNENKVMWTSGLVFGRGELMFLITTQVYDSWFLGLTIRFSFFKGIIALETEYGNLHIKLLPECSPHSVAYMLELLALRHCAGCHFYRAEGRGPFWDIKGNHIQDASYGPPFALIQGTLEAQEATFDPIPSEHSSTIRRGSVAWVESGPEFFISLANHEEWQNGYTVFGSVLPEDMVIAEKIAQLPTKSDVWNNINVSVLEKTVPLNIQRINLSDGDQSLNAD</sequence>
<evidence type="ECO:0000313" key="3">
    <source>
        <dbReference type="EMBL" id="KAG6389763.1"/>
    </source>
</evidence>
<organism evidence="3">
    <name type="scientific">Salvia splendens</name>
    <name type="common">Scarlet sage</name>
    <dbReference type="NCBI Taxonomy" id="180675"/>
    <lineage>
        <taxon>Eukaryota</taxon>
        <taxon>Viridiplantae</taxon>
        <taxon>Streptophyta</taxon>
        <taxon>Embryophyta</taxon>
        <taxon>Tracheophyta</taxon>
        <taxon>Spermatophyta</taxon>
        <taxon>Magnoliopsida</taxon>
        <taxon>eudicotyledons</taxon>
        <taxon>Gunneridae</taxon>
        <taxon>Pentapetalae</taxon>
        <taxon>asterids</taxon>
        <taxon>lamiids</taxon>
        <taxon>Lamiales</taxon>
        <taxon>Lamiaceae</taxon>
        <taxon>Nepetoideae</taxon>
        <taxon>Mentheae</taxon>
        <taxon>Salviinae</taxon>
        <taxon>Salvia</taxon>
        <taxon>Salvia subgen. Calosphace</taxon>
        <taxon>core Calosphace</taxon>
    </lineage>
</organism>
<keyword evidence="4" id="KW-1185">Reference proteome</keyword>
<dbReference type="InterPro" id="IPR029000">
    <property type="entry name" value="Cyclophilin-like_dom_sf"/>
</dbReference>